<protein>
    <submittedName>
        <fullName evidence="1">Uncharacterized protein</fullName>
    </submittedName>
</protein>
<feature type="non-terminal residue" evidence="1">
    <location>
        <position position="1"/>
    </location>
</feature>
<evidence type="ECO:0000313" key="1">
    <source>
        <dbReference type="EMBL" id="ETO31293.1"/>
    </source>
</evidence>
<proteinExistence type="predicted"/>
<reference evidence="1 2" key="1">
    <citation type="journal article" date="2013" name="Curr. Biol.">
        <title>The Genome of the Foraminiferan Reticulomyxa filosa.</title>
        <authorList>
            <person name="Glockner G."/>
            <person name="Hulsmann N."/>
            <person name="Schleicher M."/>
            <person name="Noegel A.A."/>
            <person name="Eichinger L."/>
            <person name="Gallinger C."/>
            <person name="Pawlowski J."/>
            <person name="Sierra R."/>
            <person name="Euteneuer U."/>
            <person name="Pillet L."/>
            <person name="Moustafa A."/>
            <person name="Platzer M."/>
            <person name="Groth M."/>
            <person name="Szafranski K."/>
            <person name="Schliwa M."/>
        </authorList>
    </citation>
    <scope>NUCLEOTIDE SEQUENCE [LARGE SCALE GENOMIC DNA]</scope>
</reference>
<comment type="caution">
    <text evidence="1">The sequence shown here is derived from an EMBL/GenBank/DDBJ whole genome shotgun (WGS) entry which is preliminary data.</text>
</comment>
<evidence type="ECO:0000313" key="2">
    <source>
        <dbReference type="Proteomes" id="UP000023152"/>
    </source>
</evidence>
<accession>X6NZI4</accession>
<name>X6NZI4_RETFI</name>
<keyword evidence="2" id="KW-1185">Reference proteome</keyword>
<dbReference type="Proteomes" id="UP000023152">
    <property type="component" value="Unassembled WGS sequence"/>
</dbReference>
<organism evidence="1 2">
    <name type="scientific">Reticulomyxa filosa</name>
    <dbReference type="NCBI Taxonomy" id="46433"/>
    <lineage>
        <taxon>Eukaryota</taxon>
        <taxon>Sar</taxon>
        <taxon>Rhizaria</taxon>
        <taxon>Retaria</taxon>
        <taxon>Foraminifera</taxon>
        <taxon>Monothalamids</taxon>
        <taxon>Reticulomyxidae</taxon>
        <taxon>Reticulomyxa</taxon>
    </lineage>
</organism>
<gene>
    <name evidence="1" type="ORF">RFI_05826</name>
</gene>
<dbReference type="EMBL" id="ASPP01005024">
    <property type="protein sequence ID" value="ETO31293.1"/>
    <property type="molecule type" value="Genomic_DNA"/>
</dbReference>
<sequence>LLWQAAQTSTLSGFIKSISKARIDLDLFEISFEDIDMVKYIQNKYKDFYENLMIKVGNVSKLKGLVEGFWEIANDRCNERSKNELVMKCASTLFRASTVLYLTSFSQQLLSFCKGIKKKSFSVKPDLLLSYSIIYYNKLKEYLDIVLRHWQKENTILCLHQSKKAKKSFYNENVEEKNEDNYLLSNLGKMTEEMKTKFKKMLYQIVSYIKYVQSKRIFTSKKSARRFRFVSRNICLDLERVNQIKVIDLEK</sequence>
<dbReference type="AlphaFoldDB" id="X6NZI4"/>